<keyword evidence="1" id="KW-0812">Transmembrane</keyword>
<keyword evidence="3" id="KW-1185">Reference proteome</keyword>
<feature type="transmembrane region" description="Helical" evidence="1">
    <location>
        <begin position="46"/>
        <end position="65"/>
    </location>
</feature>
<dbReference type="EMBL" id="BLAY01000294">
    <property type="protein sequence ID" value="GET44119.1"/>
    <property type="molecule type" value="Genomic_DNA"/>
</dbReference>
<gene>
    <name evidence="2" type="ORF">MiSe_89450</name>
</gene>
<evidence type="ECO:0000313" key="2">
    <source>
        <dbReference type="EMBL" id="GET44119.1"/>
    </source>
</evidence>
<organism evidence="2 3">
    <name type="scientific">Microseira wollei NIES-4236</name>
    <dbReference type="NCBI Taxonomy" id="2530354"/>
    <lineage>
        <taxon>Bacteria</taxon>
        <taxon>Bacillati</taxon>
        <taxon>Cyanobacteriota</taxon>
        <taxon>Cyanophyceae</taxon>
        <taxon>Oscillatoriophycideae</taxon>
        <taxon>Aerosakkonematales</taxon>
        <taxon>Aerosakkonemataceae</taxon>
        <taxon>Microseira</taxon>
    </lineage>
</organism>
<evidence type="ECO:0000313" key="3">
    <source>
        <dbReference type="Proteomes" id="UP001050975"/>
    </source>
</evidence>
<accession>A0AAV3XNL8</accession>
<dbReference type="Proteomes" id="UP001050975">
    <property type="component" value="Unassembled WGS sequence"/>
</dbReference>
<protein>
    <submittedName>
        <fullName evidence="2">No_hits_found</fullName>
    </submittedName>
</protein>
<keyword evidence="1" id="KW-0472">Membrane</keyword>
<feature type="transmembrane region" description="Helical" evidence="1">
    <location>
        <begin position="6"/>
        <end position="25"/>
    </location>
</feature>
<sequence>MNSIIIFYSAFFYCMIAAHFFRVWLKYFHKDYSRLSAEDKLISKQILALATIFWPIVVPLAYLELLKAKRTQERL</sequence>
<evidence type="ECO:0000256" key="1">
    <source>
        <dbReference type="SAM" id="Phobius"/>
    </source>
</evidence>
<proteinExistence type="predicted"/>
<dbReference type="AlphaFoldDB" id="A0AAV3XNL8"/>
<keyword evidence="1" id="KW-1133">Transmembrane helix</keyword>
<comment type="caution">
    <text evidence="2">The sequence shown here is derived from an EMBL/GenBank/DDBJ whole genome shotgun (WGS) entry which is preliminary data.</text>
</comment>
<name>A0AAV3XNL8_9CYAN</name>
<reference evidence="2" key="1">
    <citation type="submission" date="2019-10" db="EMBL/GenBank/DDBJ databases">
        <title>Draft genome sequece of Microseira wollei NIES-4236.</title>
        <authorList>
            <person name="Yamaguchi H."/>
            <person name="Suzuki S."/>
            <person name="Kawachi M."/>
        </authorList>
    </citation>
    <scope>NUCLEOTIDE SEQUENCE</scope>
    <source>
        <strain evidence="2">NIES-4236</strain>
    </source>
</reference>